<dbReference type="InterPro" id="IPR020590">
    <property type="entry name" value="Guanylate_kinase_CS"/>
</dbReference>
<evidence type="ECO:0000313" key="18">
    <source>
        <dbReference type="Proteomes" id="UP001281731"/>
    </source>
</evidence>
<evidence type="ECO:0000256" key="11">
    <source>
        <dbReference type="ARBA" id="ARBA00030128"/>
    </source>
</evidence>
<dbReference type="InterPro" id="IPR008145">
    <property type="entry name" value="GK/Ca_channel_bsu"/>
</dbReference>
<dbReference type="Proteomes" id="UP001275049">
    <property type="component" value="Unassembled WGS sequence"/>
</dbReference>
<dbReference type="InterPro" id="IPR017665">
    <property type="entry name" value="Guanylate_kinase"/>
</dbReference>
<dbReference type="PANTHER" id="PTHR23117:SF13">
    <property type="entry name" value="GUANYLATE KINASE"/>
    <property type="match status" value="1"/>
</dbReference>
<evidence type="ECO:0000256" key="13">
    <source>
        <dbReference type="HAMAP-Rule" id="MF_00328"/>
    </source>
</evidence>
<dbReference type="PANTHER" id="PTHR23117">
    <property type="entry name" value="GUANYLATE KINASE-RELATED"/>
    <property type="match status" value="1"/>
</dbReference>
<dbReference type="PROSITE" id="PS00856">
    <property type="entry name" value="GUANYLATE_KINASE_1"/>
    <property type="match status" value="1"/>
</dbReference>
<organism evidence="16 18">
    <name type="scientific">Actinotignum urinale</name>
    <dbReference type="NCBI Taxonomy" id="190146"/>
    <lineage>
        <taxon>Bacteria</taxon>
        <taxon>Bacillati</taxon>
        <taxon>Actinomycetota</taxon>
        <taxon>Actinomycetes</taxon>
        <taxon>Actinomycetales</taxon>
        <taxon>Actinomycetaceae</taxon>
        <taxon>Actinotignum</taxon>
    </lineage>
</organism>
<evidence type="ECO:0000256" key="3">
    <source>
        <dbReference type="ARBA" id="ARBA00005790"/>
    </source>
</evidence>
<evidence type="ECO:0000256" key="1">
    <source>
        <dbReference type="ARBA" id="ARBA00003531"/>
    </source>
</evidence>
<dbReference type="EC" id="2.7.4.8" evidence="4 13"/>
<dbReference type="Proteomes" id="UP001281731">
    <property type="component" value="Unassembled WGS sequence"/>
</dbReference>
<dbReference type="FunFam" id="3.30.63.10:FF:000005">
    <property type="entry name" value="Guanylate kinase"/>
    <property type="match status" value="1"/>
</dbReference>
<reference evidence="16 17" key="1">
    <citation type="submission" date="2023-10" db="EMBL/GenBank/DDBJ databases">
        <title>Whole Genome based description of the genera Actinobaculum and Actinotignum reveals a complex phylogenetic relationship within the species included in the genus Actinotignum.</title>
        <authorList>
            <person name="Jensen C.S."/>
            <person name="Dargis R."/>
            <person name="Kemp M."/>
            <person name="Christensen J.J."/>
        </authorList>
    </citation>
    <scope>NUCLEOTIDE SEQUENCE</scope>
    <source>
        <strain evidence="16">SLA_B511</strain>
        <strain evidence="15 17">SLA_B974</strain>
    </source>
</reference>
<keyword evidence="10 13" id="KW-0067">ATP-binding</keyword>
<dbReference type="GO" id="GO:0005829">
    <property type="term" value="C:cytosol"/>
    <property type="evidence" value="ECO:0007669"/>
    <property type="project" value="TreeGrafter"/>
</dbReference>
<evidence type="ECO:0000256" key="6">
    <source>
        <dbReference type="ARBA" id="ARBA00022490"/>
    </source>
</evidence>
<dbReference type="EMBL" id="JAWNGA010000007">
    <property type="protein sequence ID" value="MDY5133074.1"/>
    <property type="molecule type" value="Genomic_DNA"/>
</dbReference>
<evidence type="ECO:0000256" key="7">
    <source>
        <dbReference type="ARBA" id="ARBA00022679"/>
    </source>
</evidence>
<dbReference type="HAMAP" id="MF_00328">
    <property type="entry name" value="Guanylate_kinase"/>
    <property type="match status" value="1"/>
</dbReference>
<name>A0AAW9HW54_9ACTO</name>
<comment type="function">
    <text evidence="1 13">Essential for recycling GMP and indirectly, cGMP.</text>
</comment>
<comment type="similarity">
    <text evidence="3 13">Belongs to the guanylate kinase family.</text>
</comment>
<dbReference type="SMART" id="SM00072">
    <property type="entry name" value="GuKc"/>
    <property type="match status" value="1"/>
</dbReference>
<protein>
    <recommendedName>
        <fullName evidence="5 13">Guanylate kinase</fullName>
        <ecNumber evidence="4 13">2.7.4.8</ecNumber>
    </recommendedName>
    <alternativeName>
        <fullName evidence="11 13">GMP kinase</fullName>
    </alternativeName>
</protein>
<sequence length="193" mass="21666">MTTQTSPHPTHRAFLIAGPSGVGKGTVVKELVKRKPDIWLSISATTRQPRPGEVDGESYYFVTDDEFQAMVDAGDMLEWAFIHRKNYYGTPRKPVEEALKQGKTALLEIDLAGARQVRKTMPDVYQIFLMPPSVEHLEERLHGRGTEDEEAIARRMVTAREEMAAQSEFDAVVLNDSVARATEEILHIMGEIV</sequence>
<feature type="binding site" evidence="13">
    <location>
        <begin position="18"/>
        <end position="25"/>
    </location>
    <ligand>
        <name>ATP</name>
        <dbReference type="ChEBI" id="CHEBI:30616"/>
    </ligand>
</feature>
<dbReference type="GO" id="GO:0004385">
    <property type="term" value="F:GMP kinase activity"/>
    <property type="evidence" value="ECO:0007669"/>
    <property type="project" value="UniProtKB-UniRule"/>
</dbReference>
<keyword evidence="7 13" id="KW-0808">Transferase</keyword>
<evidence type="ECO:0000256" key="12">
    <source>
        <dbReference type="ARBA" id="ARBA00048594"/>
    </source>
</evidence>
<evidence type="ECO:0000256" key="4">
    <source>
        <dbReference type="ARBA" id="ARBA00012961"/>
    </source>
</evidence>
<dbReference type="Pfam" id="PF00625">
    <property type="entry name" value="Guanylate_kin"/>
    <property type="match status" value="1"/>
</dbReference>
<dbReference type="Gene3D" id="3.40.50.300">
    <property type="entry name" value="P-loop containing nucleotide triphosphate hydrolases"/>
    <property type="match status" value="1"/>
</dbReference>
<evidence type="ECO:0000259" key="14">
    <source>
        <dbReference type="PROSITE" id="PS50052"/>
    </source>
</evidence>
<evidence type="ECO:0000313" key="15">
    <source>
        <dbReference type="EMBL" id="MDY5133074.1"/>
    </source>
</evidence>
<dbReference type="InterPro" id="IPR008144">
    <property type="entry name" value="Guanylate_kin-like_dom"/>
</dbReference>
<dbReference type="InterPro" id="IPR027417">
    <property type="entry name" value="P-loop_NTPase"/>
</dbReference>
<evidence type="ECO:0000256" key="10">
    <source>
        <dbReference type="ARBA" id="ARBA00022840"/>
    </source>
</evidence>
<gene>
    <name evidence="13 16" type="primary">gmk</name>
    <name evidence="16" type="ORF">R6G80_02085</name>
    <name evidence="15" type="ORF">R6G86_04865</name>
</gene>
<comment type="caution">
    <text evidence="16">The sequence shown here is derived from an EMBL/GenBank/DDBJ whole genome shotgun (WGS) entry which is preliminary data.</text>
</comment>
<accession>A0AAW9HW54</accession>
<dbReference type="PROSITE" id="PS50052">
    <property type="entry name" value="GUANYLATE_KINASE_2"/>
    <property type="match status" value="1"/>
</dbReference>
<keyword evidence="8 13" id="KW-0547">Nucleotide-binding</keyword>
<dbReference type="AlphaFoldDB" id="A0AAW9HW54"/>
<keyword evidence="9 13" id="KW-0418">Kinase</keyword>
<dbReference type="GO" id="GO:0005524">
    <property type="term" value="F:ATP binding"/>
    <property type="evidence" value="ECO:0007669"/>
    <property type="project" value="UniProtKB-UniRule"/>
</dbReference>
<evidence type="ECO:0000256" key="8">
    <source>
        <dbReference type="ARBA" id="ARBA00022741"/>
    </source>
</evidence>
<evidence type="ECO:0000256" key="5">
    <source>
        <dbReference type="ARBA" id="ARBA00016296"/>
    </source>
</evidence>
<comment type="subcellular location">
    <subcellularLocation>
        <location evidence="2 13">Cytoplasm</location>
    </subcellularLocation>
</comment>
<evidence type="ECO:0000313" key="17">
    <source>
        <dbReference type="Proteomes" id="UP001275049"/>
    </source>
</evidence>
<dbReference type="NCBIfam" id="TIGR03263">
    <property type="entry name" value="guanyl_kin"/>
    <property type="match status" value="1"/>
</dbReference>
<dbReference type="EMBL" id="JAWNGC010000002">
    <property type="protein sequence ID" value="MDY5154515.1"/>
    <property type="molecule type" value="Genomic_DNA"/>
</dbReference>
<evidence type="ECO:0000256" key="2">
    <source>
        <dbReference type="ARBA" id="ARBA00004496"/>
    </source>
</evidence>
<evidence type="ECO:0000256" key="9">
    <source>
        <dbReference type="ARBA" id="ARBA00022777"/>
    </source>
</evidence>
<dbReference type="RefSeq" id="WP_102165960.1">
    <property type="nucleotide sequence ID" value="NZ_CAMYCL010000036.1"/>
</dbReference>
<proteinExistence type="inferred from homology"/>
<dbReference type="SUPFAM" id="SSF52540">
    <property type="entry name" value="P-loop containing nucleoside triphosphate hydrolases"/>
    <property type="match status" value="1"/>
</dbReference>
<feature type="domain" description="Guanylate kinase-like" evidence="14">
    <location>
        <begin position="11"/>
        <end position="190"/>
    </location>
</feature>
<dbReference type="Gene3D" id="3.30.63.10">
    <property type="entry name" value="Guanylate Kinase phosphate binding domain"/>
    <property type="match status" value="1"/>
</dbReference>
<evidence type="ECO:0000313" key="16">
    <source>
        <dbReference type="EMBL" id="MDY5154515.1"/>
    </source>
</evidence>
<keyword evidence="17" id="KW-1185">Reference proteome</keyword>
<comment type="catalytic activity">
    <reaction evidence="12 13">
        <text>GMP + ATP = GDP + ADP</text>
        <dbReference type="Rhea" id="RHEA:20780"/>
        <dbReference type="ChEBI" id="CHEBI:30616"/>
        <dbReference type="ChEBI" id="CHEBI:58115"/>
        <dbReference type="ChEBI" id="CHEBI:58189"/>
        <dbReference type="ChEBI" id="CHEBI:456216"/>
        <dbReference type="EC" id="2.7.4.8"/>
    </reaction>
</comment>
<dbReference type="CDD" id="cd00071">
    <property type="entry name" value="GMPK"/>
    <property type="match status" value="1"/>
</dbReference>
<keyword evidence="6 13" id="KW-0963">Cytoplasm</keyword>